<dbReference type="EMBL" id="CADCVO010000113">
    <property type="protein sequence ID" value="CAA9475204.1"/>
    <property type="molecule type" value="Genomic_DNA"/>
</dbReference>
<organism evidence="2">
    <name type="scientific">uncultured Solirubrobacteraceae bacterium</name>
    <dbReference type="NCBI Taxonomy" id="1162706"/>
    <lineage>
        <taxon>Bacteria</taxon>
        <taxon>Bacillati</taxon>
        <taxon>Actinomycetota</taxon>
        <taxon>Thermoleophilia</taxon>
        <taxon>Solirubrobacterales</taxon>
        <taxon>Solirubrobacteraceae</taxon>
        <taxon>environmental samples</taxon>
    </lineage>
</organism>
<evidence type="ECO:0000256" key="1">
    <source>
        <dbReference type="SAM" id="MobiDB-lite"/>
    </source>
</evidence>
<evidence type="ECO:0000313" key="2">
    <source>
        <dbReference type="EMBL" id="CAA9475204.1"/>
    </source>
</evidence>
<reference evidence="2" key="1">
    <citation type="submission" date="2020-02" db="EMBL/GenBank/DDBJ databases">
        <authorList>
            <person name="Meier V. D."/>
        </authorList>
    </citation>
    <scope>NUCLEOTIDE SEQUENCE</scope>
    <source>
        <strain evidence="2">AVDCRST_MAG13</strain>
    </source>
</reference>
<feature type="non-terminal residue" evidence="2">
    <location>
        <position position="1"/>
    </location>
</feature>
<protein>
    <submittedName>
        <fullName evidence="2">Succinyl-CoA synthetase, alpha subunit</fullName>
    </submittedName>
</protein>
<gene>
    <name evidence="2" type="ORF">AVDCRST_MAG13-760</name>
</gene>
<feature type="compositionally biased region" description="Low complexity" evidence="1">
    <location>
        <begin position="7"/>
        <end position="22"/>
    </location>
</feature>
<name>A0A6J4RQT3_9ACTN</name>
<feature type="compositionally biased region" description="Basic residues" evidence="1">
    <location>
        <begin position="326"/>
        <end position="343"/>
    </location>
</feature>
<feature type="compositionally biased region" description="Basic residues" evidence="1">
    <location>
        <begin position="73"/>
        <end position="89"/>
    </location>
</feature>
<feature type="region of interest" description="Disordered" evidence="1">
    <location>
        <begin position="1"/>
        <end position="395"/>
    </location>
</feature>
<proteinExistence type="predicted"/>
<feature type="non-terminal residue" evidence="2">
    <location>
        <position position="395"/>
    </location>
</feature>
<accession>A0A6J4RQT3</accession>
<sequence>GIPSPHARPAGAGRRGRPGAARRGLRRRPPLERALRHVQRLAEPQRRGPAPGRPRHGRQRAGPQRRGDDPARAPRRRPHQRVRLRRGRGQPRPLRRELPRGGPGRRGADPLPVPLHGRVEHGNPDRPGPQQQRRGGRRRRRVRLRPLPGPVRDGGLLALPHRRGGHPHVPALPLEGHAGQPAAHGLLRRGRAGGPAPELQVALGHPDRARRPHRPPAGLASDAADVRRPRGPQRAAQPRRDPVLGRLRAPQPQRLHLRRRGQPRRPAPPRALRHRRRPERRPRGRRLLRRRHPAAPGSPQDPGPAAHEPRRARAGGAPGRGEPRARGRSGVRHGRLLRPRARQPARGLRAAVPAPEGPRRRRLLAQVGRPAVPPGGDLPVPHERPPAGLGGRPPV</sequence>
<feature type="compositionally biased region" description="Basic residues" evidence="1">
    <location>
        <begin position="134"/>
        <end position="144"/>
    </location>
</feature>
<feature type="compositionally biased region" description="Basic residues" evidence="1">
    <location>
        <begin position="271"/>
        <end position="293"/>
    </location>
</feature>
<dbReference type="AlphaFoldDB" id="A0A6J4RQT3"/>